<keyword evidence="2" id="KW-1185">Reference proteome</keyword>
<name>A0ABW1D104_9ACTN</name>
<sequence>MASEPVREVLRTRPMVWAASYISRVISGSCVGWSDQTHVLGGLSMPRLLPLRLVVALRFHTM</sequence>
<dbReference type="Proteomes" id="UP001596058">
    <property type="component" value="Unassembled WGS sequence"/>
</dbReference>
<comment type="caution">
    <text evidence="1">The sequence shown here is derived from an EMBL/GenBank/DDBJ whole genome shotgun (WGS) entry which is preliminary data.</text>
</comment>
<evidence type="ECO:0000313" key="2">
    <source>
        <dbReference type="Proteomes" id="UP001596058"/>
    </source>
</evidence>
<dbReference type="RefSeq" id="WP_379520095.1">
    <property type="nucleotide sequence ID" value="NZ_JBHSPA010000055.1"/>
</dbReference>
<gene>
    <name evidence="1" type="ORF">ACFPZ3_42780</name>
</gene>
<accession>A0ABW1D104</accession>
<dbReference type="EMBL" id="JBHSPA010000055">
    <property type="protein sequence ID" value="MFC5830620.1"/>
    <property type="molecule type" value="Genomic_DNA"/>
</dbReference>
<protein>
    <submittedName>
        <fullName evidence="1">Uncharacterized protein</fullName>
    </submittedName>
</protein>
<evidence type="ECO:0000313" key="1">
    <source>
        <dbReference type="EMBL" id="MFC5830620.1"/>
    </source>
</evidence>
<reference evidence="2" key="1">
    <citation type="journal article" date="2019" name="Int. J. Syst. Evol. Microbiol.">
        <title>The Global Catalogue of Microorganisms (GCM) 10K type strain sequencing project: providing services to taxonomists for standard genome sequencing and annotation.</title>
        <authorList>
            <consortium name="The Broad Institute Genomics Platform"/>
            <consortium name="The Broad Institute Genome Sequencing Center for Infectious Disease"/>
            <person name="Wu L."/>
            <person name="Ma J."/>
        </authorList>
    </citation>
    <scope>NUCLEOTIDE SEQUENCE [LARGE SCALE GENOMIC DNA]</scope>
    <source>
        <strain evidence="2">CCUG 53903</strain>
    </source>
</reference>
<organism evidence="1 2">
    <name type="scientific">Nonomuraea insulae</name>
    <dbReference type="NCBI Taxonomy" id="1616787"/>
    <lineage>
        <taxon>Bacteria</taxon>
        <taxon>Bacillati</taxon>
        <taxon>Actinomycetota</taxon>
        <taxon>Actinomycetes</taxon>
        <taxon>Streptosporangiales</taxon>
        <taxon>Streptosporangiaceae</taxon>
        <taxon>Nonomuraea</taxon>
    </lineage>
</organism>
<proteinExistence type="predicted"/>